<keyword evidence="2" id="KW-1133">Transmembrane helix</keyword>
<evidence type="ECO:0000313" key="4">
    <source>
        <dbReference type="Proteomes" id="UP000649179"/>
    </source>
</evidence>
<feature type="compositionally biased region" description="Polar residues" evidence="1">
    <location>
        <begin position="1"/>
        <end position="16"/>
    </location>
</feature>
<dbReference type="EMBL" id="BMKQ01000001">
    <property type="protein sequence ID" value="GGF34991.1"/>
    <property type="molecule type" value="Genomic_DNA"/>
</dbReference>
<keyword evidence="4" id="KW-1185">Reference proteome</keyword>
<evidence type="ECO:0000256" key="2">
    <source>
        <dbReference type="SAM" id="Phobius"/>
    </source>
</evidence>
<accession>A0A917EZY3</accession>
<feature type="transmembrane region" description="Helical" evidence="2">
    <location>
        <begin position="102"/>
        <end position="125"/>
    </location>
</feature>
<feature type="region of interest" description="Disordered" evidence="1">
    <location>
        <begin position="1"/>
        <end position="24"/>
    </location>
</feature>
<proteinExistence type="predicted"/>
<feature type="transmembrane region" description="Helical" evidence="2">
    <location>
        <begin position="64"/>
        <end position="90"/>
    </location>
</feature>
<evidence type="ECO:0000313" key="3">
    <source>
        <dbReference type="EMBL" id="GGF34991.1"/>
    </source>
</evidence>
<dbReference type="RefSeq" id="WP_188778009.1">
    <property type="nucleotide sequence ID" value="NZ_BMKQ01000001.1"/>
</dbReference>
<keyword evidence="2" id="KW-0812">Transmembrane</keyword>
<dbReference type="Proteomes" id="UP000649179">
    <property type="component" value="Unassembled WGS sequence"/>
</dbReference>
<sequence length="126" mass="12468">MPESPKQSARADNSDTGDAAPAGVRDNRSAKVAFVVLIPVSLLSGTVSPFVAEGQCADSCNDALSAAGIIGGWGSVAVAILIGLVAELLVTTGRNHRPMAPWAWGAVALPIAGAVFAAAMGSIAAG</sequence>
<reference evidence="3" key="1">
    <citation type="journal article" date="2014" name="Int. J. Syst. Evol. Microbiol.">
        <title>Complete genome sequence of Corynebacterium casei LMG S-19264T (=DSM 44701T), isolated from a smear-ripened cheese.</title>
        <authorList>
            <consortium name="US DOE Joint Genome Institute (JGI-PGF)"/>
            <person name="Walter F."/>
            <person name="Albersmeier A."/>
            <person name="Kalinowski J."/>
            <person name="Ruckert C."/>
        </authorList>
    </citation>
    <scope>NUCLEOTIDE SEQUENCE</scope>
    <source>
        <strain evidence="3">CGMCC 1.16067</strain>
    </source>
</reference>
<feature type="transmembrane region" description="Helical" evidence="2">
    <location>
        <begin position="32"/>
        <end position="52"/>
    </location>
</feature>
<organism evidence="3 4">
    <name type="scientific">Marmoricola endophyticus</name>
    <dbReference type="NCBI Taxonomy" id="2040280"/>
    <lineage>
        <taxon>Bacteria</taxon>
        <taxon>Bacillati</taxon>
        <taxon>Actinomycetota</taxon>
        <taxon>Actinomycetes</taxon>
        <taxon>Propionibacteriales</taxon>
        <taxon>Nocardioidaceae</taxon>
        <taxon>Marmoricola</taxon>
    </lineage>
</organism>
<dbReference type="AlphaFoldDB" id="A0A917EZY3"/>
<comment type="caution">
    <text evidence="3">The sequence shown here is derived from an EMBL/GenBank/DDBJ whole genome shotgun (WGS) entry which is preliminary data.</text>
</comment>
<reference evidence="3" key="2">
    <citation type="submission" date="2020-09" db="EMBL/GenBank/DDBJ databases">
        <authorList>
            <person name="Sun Q."/>
            <person name="Zhou Y."/>
        </authorList>
    </citation>
    <scope>NUCLEOTIDE SEQUENCE</scope>
    <source>
        <strain evidence="3">CGMCC 1.16067</strain>
    </source>
</reference>
<evidence type="ECO:0000256" key="1">
    <source>
        <dbReference type="SAM" id="MobiDB-lite"/>
    </source>
</evidence>
<protein>
    <submittedName>
        <fullName evidence="3">Uncharacterized protein</fullName>
    </submittedName>
</protein>
<name>A0A917EZY3_9ACTN</name>
<gene>
    <name evidence="3" type="ORF">GCM10011519_05550</name>
</gene>
<keyword evidence="2" id="KW-0472">Membrane</keyword>